<dbReference type="Proteomes" id="UP001215598">
    <property type="component" value="Unassembled WGS sequence"/>
</dbReference>
<evidence type="ECO:0008006" key="4">
    <source>
        <dbReference type="Google" id="ProtNLM"/>
    </source>
</evidence>
<protein>
    <recommendedName>
        <fullName evidence="4">Secreted protein</fullName>
    </recommendedName>
</protein>
<feature type="chain" id="PRO_5042248833" description="Secreted protein" evidence="1">
    <location>
        <begin position="22"/>
        <end position="86"/>
    </location>
</feature>
<reference evidence="2" key="1">
    <citation type="submission" date="2023-03" db="EMBL/GenBank/DDBJ databases">
        <title>Massive genome expansion in bonnet fungi (Mycena s.s.) driven by repeated elements and novel gene families across ecological guilds.</title>
        <authorList>
            <consortium name="Lawrence Berkeley National Laboratory"/>
            <person name="Harder C.B."/>
            <person name="Miyauchi S."/>
            <person name="Viragh M."/>
            <person name="Kuo A."/>
            <person name="Thoen E."/>
            <person name="Andreopoulos B."/>
            <person name="Lu D."/>
            <person name="Skrede I."/>
            <person name="Drula E."/>
            <person name="Henrissat B."/>
            <person name="Morin E."/>
            <person name="Kohler A."/>
            <person name="Barry K."/>
            <person name="LaButti K."/>
            <person name="Morin E."/>
            <person name="Salamov A."/>
            <person name="Lipzen A."/>
            <person name="Mereny Z."/>
            <person name="Hegedus B."/>
            <person name="Baldrian P."/>
            <person name="Stursova M."/>
            <person name="Weitz H."/>
            <person name="Taylor A."/>
            <person name="Grigoriev I.V."/>
            <person name="Nagy L.G."/>
            <person name="Martin F."/>
            <person name="Kauserud H."/>
        </authorList>
    </citation>
    <scope>NUCLEOTIDE SEQUENCE</scope>
    <source>
        <strain evidence="2">CBHHK182m</strain>
    </source>
</reference>
<keyword evidence="1" id="KW-0732">Signal</keyword>
<sequence>MLASLVGLFAVINLLLFGVTAPDDRVPTAFCYWRSQIVPILRGHVSRVHDPHGLKQIQRDAKSSIWTPPFPSTSHILARIHAQSTG</sequence>
<feature type="signal peptide" evidence="1">
    <location>
        <begin position="1"/>
        <end position="21"/>
    </location>
</feature>
<evidence type="ECO:0000313" key="3">
    <source>
        <dbReference type="Proteomes" id="UP001215598"/>
    </source>
</evidence>
<dbReference type="EMBL" id="JARKIB010000054">
    <property type="protein sequence ID" value="KAJ7753736.1"/>
    <property type="molecule type" value="Genomic_DNA"/>
</dbReference>
<gene>
    <name evidence="2" type="ORF">B0H16DRAFT_1543828</name>
</gene>
<name>A0AAD7NAL0_9AGAR</name>
<comment type="caution">
    <text evidence="2">The sequence shown here is derived from an EMBL/GenBank/DDBJ whole genome shotgun (WGS) entry which is preliminary data.</text>
</comment>
<keyword evidence="3" id="KW-1185">Reference proteome</keyword>
<evidence type="ECO:0000313" key="2">
    <source>
        <dbReference type="EMBL" id="KAJ7753736.1"/>
    </source>
</evidence>
<organism evidence="2 3">
    <name type="scientific">Mycena metata</name>
    <dbReference type="NCBI Taxonomy" id="1033252"/>
    <lineage>
        <taxon>Eukaryota</taxon>
        <taxon>Fungi</taxon>
        <taxon>Dikarya</taxon>
        <taxon>Basidiomycota</taxon>
        <taxon>Agaricomycotina</taxon>
        <taxon>Agaricomycetes</taxon>
        <taxon>Agaricomycetidae</taxon>
        <taxon>Agaricales</taxon>
        <taxon>Marasmiineae</taxon>
        <taxon>Mycenaceae</taxon>
        <taxon>Mycena</taxon>
    </lineage>
</organism>
<accession>A0AAD7NAL0</accession>
<dbReference type="AlphaFoldDB" id="A0AAD7NAL0"/>
<proteinExistence type="predicted"/>
<evidence type="ECO:0000256" key="1">
    <source>
        <dbReference type="SAM" id="SignalP"/>
    </source>
</evidence>